<feature type="domain" description="Bro-N" evidence="1">
    <location>
        <begin position="10"/>
        <end position="106"/>
    </location>
</feature>
<dbReference type="GO" id="GO:0003677">
    <property type="term" value="F:DNA binding"/>
    <property type="evidence" value="ECO:0007669"/>
    <property type="project" value="InterPro"/>
</dbReference>
<evidence type="ECO:0000313" key="3">
    <source>
        <dbReference type="Proteomes" id="UP000241367"/>
    </source>
</evidence>
<sequence>MSQLQVIHEQNVLGKTFKVYGTKEAPLFLAKDVATWIEHTNVTVMMKAIDEDEKVLNNVYTLGGAQKAIFLTEDGLYEVLMQSRKPIAKQFKKQVKAVLKEIRLNGGYIAVSEEEDDSIIMARALLVAQRAIERKDKLIQEANQVIEEQAPKVEKFDKFLEVDGTLTITNVIVALRERGLGCVYTRSPHMLNSFLKEQGIQYKHARQNFWTLKVDYVWLQEEGYAVSRQIETHSGYATQLRWTPLGVDFIAELIESESGEF</sequence>
<dbReference type="InterPro" id="IPR003497">
    <property type="entry name" value="BRO_N_domain"/>
</dbReference>
<dbReference type="InterPro" id="IPR005039">
    <property type="entry name" value="Ant_C"/>
</dbReference>
<dbReference type="PROSITE" id="PS51750">
    <property type="entry name" value="BRO_N"/>
    <property type="match status" value="1"/>
</dbReference>
<evidence type="ECO:0000313" key="2">
    <source>
        <dbReference type="EMBL" id="AVO23017.1"/>
    </source>
</evidence>
<dbReference type="Pfam" id="PF02498">
    <property type="entry name" value="Bro-N"/>
    <property type="match status" value="1"/>
</dbReference>
<dbReference type="EMBL" id="MG983742">
    <property type="protein sequence ID" value="AVO23017.1"/>
    <property type="molecule type" value="Genomic_DNA"/>
</dbReference>
<protein>
    <submittedName>
        <fullName evidence="2">Antirepressor protein</fullName>
    </submittedName>
</protein>
<organism evidence="2 3">
    <name type="scientific">Bacillus phage Anath</name>
    <dbReference type="NCBI Taxonomy" id="2108114"/>
    <lineage>
        <taxon>Viruses</taxon>
        <taxon>Duplodnaviria</taxon>
        <taxon>Heunggongvirae</taxon>
        <taxon>Uroviricota</taxon>
        <taxon>Caudoviricetes</taxon>
        <taxon>Ehrlichviridae</taxon>
        <taxon>Anathvirus</taxon>
        <taxon>Anathvirus anath</taxon>
    </lineage>
</organism>
<name>A0A2P1JUI0_9CAUD</name>
<dbReference type="Proteomes" id="UP000241367">
    <property type="component" value="Segment"/>
</dbReference>
<reference evidence="3" key="1">
    <citation type="submission" date="2018-02" db="EMBL/GenBank/DDBJ databases">
        <authorList>
            <person name="Cohen D.B."/>
            <person name="Kent A.D."/>
        </authorList>
    </citation>
    <scope>NUCLEOTIDE SEQUENCE [LARGE SCALE GENOMIC DNA]</scope>
</reference>
<proteinExistence type="predicted"/>
<accession>A0A2P1JUI0</accession>
<keyword evidence="3" id="KW-1185">Reference proteome</keyword>
<dbReference type="Pfam" id="PF03374">
    <property type="entry name" value="ANT"/>
    <property type="match status" value="1"/>
</dbReference>
<dbReference type="SMART" id="SM01040">
    <property type="entry name" value="Bro-N"/>
    <property type="match status" value="1"/>
</dbReference>
<evidence type="ECO:0000259" key="1">
    <source>
        <dbReference type="PROSITE" id="PS51750"/>
    </source>
</evidence>